<dbReference type="EMBL" id="JAHOPC010000010">
    <property type="protein sequence ID" value="MBU8867812.1"/>
    <property type="molecule type" value="Genomic_DNA"/>
</dbReference>
<dbReference type="Proteomes" id="UP000824166">
    <property type="component" value="Unassembled WGS sequence"/>
</dbReference>
<evidence type="ECO:0000313" key="3">
    <source>
        <dbReference type="Proteomes" id="UP000824166"/>
    </source>
</evidence>
<dbReference type="GO" id="GO:0016787">
    <property type="term" value="F:hydrolase activity"/>
    <property type="evidence" value="ECO:0007669"/>
    <property type="project" value="UniProtKB-KW"/>
</dbReference>
<comment type="caution">
    <text evidence="2">The sequence shown here is derived from an EMBL/GenBank/DDBJ whole genome shotgun (WGS) entry which is preliminary data.</text>
</comment>
<organism evidence="2 3">
    <name type="scientific">Paenarthrobacter aromaticivorans</name>
    <dbReference type="NCBI Taxonomy" id="2849150"/>
    <lineage>
        <taxon>Bacteria</taxon>
        <taxon>Bacillati</taxon>
        <taxon>Actinomycetota</taxon>
        <taxon>Actinomycetes</taxon>
        <taxon>Micrococcales</taxon>
        <taxon>Micrococcaceae</taxon>
        <taxon>Paenarthrobacter</taxon>
    </lineage>
</organism>
<protein>
    <submittedName>
        <fullName evidence="2">Alpha/beta hydrolase</fullName>
    </submittedName>
</protein>
<proteinExistence type="predicted"/>
<reference evidence="2 3" key="1">
    <citation type="submission" date="2021-06" db="EMBL/GenBank/DDBJ databases">
        <authorList>
            <person name="Jeong J.W."/>
        </authorList>
    </citation>
    <scope>NUCLEOTIDE SEQUENCE [LARGE SCALE GENOMIC DNA]</scope>
    <source>
        <strain evidence="2 3">MMS21-TAE1-1</strain>
    </source>
</reference>
<dbReference type="PANTHER" id="PTHR47751">
    <property type="entry name" value="SUPERFAMILY HYDROLASE, PUTATIVE (AFU_ORTHOLOGUE AFUA_2G16580)-RELATED"/>
    <property type="match status" value="1"/>
</dbReference>
<name>A0ABS6I8U7_9MICC</name>
<feature type="domain" description="Xaa-Pro dipeptidyl-peptidase-like" evidence="1">
    <location>
        <begin position="20"/>
        <end position="240"/>
    </location>
</feature>
<sequence>MAHGWGMVSGGDLEDYAGAIVGAGLAALTFDFRHLGASEGEPRQDIDPYRQIEDYRAAISYVRTRPEVEGERIGVWGSSYSGGHALVTAAIDRRVRCVVAQVPTISGWQAAQQRVSVGDLAAQREWFTRDREARFAGAKGQTITMISADPSEKVAYPGEESYDYMSAQGKICPNWRNEVSVRSLELARTYEPGAYIERIAPTPLLMIIADADTTTPTGLQQNAYQRAYHPKRLLLVPGGHYSVYTEHFEETSKAAAEWFGRHLEKAPKKHWSDEDTVLGTP</sequence>
<gene>
    <name evidence="2" type="ORF">KSW38_16110</name>
</gene>
<keyword evidence="2" id="KW-0378">Hydrolase</keyword>
<evidence type="ECO:0000313" key="2">
    <source>
        <dbReference type="EMBL" id="MBU8867812.1"/>
    </source>
</evidence>
<dbReference type="Pfam" id="PF02129">
    <property type="entry name" value="Peptidase_S15"/>
    <property type="match status" value="1"/>
</dbReference>
<dbReference type="InterPro" id="IPR051411">
    <property type="entry name" value="Polyketide_trans_af380"/>
</dbReference>
<dbReference type="InterPro" id="IPR000383">
    <property type="entry name" value="Xaa-Pro-like_dom"/>
</dbReference>
<keyword evidence="3" id="KW-1185">Reference proteome</keyword>
<evidence type="ECO:0000259" key="1">
    <source>
        <dbReference type="Pfam" id="PF02129"/>
    </source>
</evidence>
<accession>A0ABS6I8U7</accession>
<dbReference type="PANTHER" id="PTHR47751:SF2">
    <property type="entry name" value="DLTD N-TERMINAL DOMAIN PROTEIN (AFU_ORTHOLOGUE AFUA_8G00380)-RELATED"/>
    <property type="match status" value="1"/>
</dbReference>